<evidence type="ECO:0000256" key="1">
    <source>
        <dbReference type="SAM" id="MobiDB-lite"/>
    </source>
</evidence>
<reference evidence="2 3" key="1">
    <citation type="submission" date="2023-11" db="EMBL/GenBank/DDBJ databases">
        <authorList>
            <person name="Hedman E."/>
            <person name="Englund M."/>
            <person name="Stromberg M."/>
            <person name="Nyberg Akerstrom W."/>
            <person name="Nylinder S."/>
            <person name="Jareborg N."/>
            <person name="Kallberg Y."/>
            <person name="Kronander E."/>
        </authorList>
    </citation>
    <scope>NUCLEOTIDE SEQUENCE [LARGE SCALE GENOMIC DNA]</scope>
</reference>
<evidence type="ECO:0000313" key="2">
    <source>
        <dbReference type="EMBL" id="CAK1600288.1"/>
    </source>
</evidence>
<comment type="caution">
    <text evidence="2">The sequence shown here is derived from an EMBL/GenBank/DDBJ whole genome shotgun (WGS) entry which is preliminary data.</text>
</comment>
<organism evidence="2 3">
    <name type="scientific">Parnassius mnemosyne</name>
    <name type="common">clouded apollo</name>
    <dbReference type="NCBI Taxonomy" id="213953"/>
    <lineage>
        <taxon>Eukaryota</taxon>
        <taxon>Metazoa</taxon>
        <taxon>Ecdysozoa</taxon>
        <taxon>Arthropoda</taxon>
        <taxon>Hexapoda</taxon>
        <taxon>Insecta</taxon>
        <taxon>Pterygota</taxon>
        <taxon>Neoptera</taxon>
        <taxon>Endopterygota</taxon>
        <taxon>Lepidoptera</taxon>
        <taxon>Glossata</taxon>
        <taxon>Ditrysia</taxon>
        <taxon>Papilionoidea</taxon>
        <taxon>Papilionidae</taxon>
        <taxon>Parnassiinae</taxon>
        <taxon>Parnassini</taxon>
        <taxon>Parnassius</taxon>
        <taxon>Driopa</taxon>
    </lineage>
</organism>
<dbReference type="AlphaFoldDB" id="A0AAV1LZ14"/>
<name>A0AAV1LZ14_9NEOP</name>
<feature type="compositionally biased region" description="Basic residues" evidence="1">
    <location>
        <begin position="27"/>
        <end position="39"/>
    </location>
</feature>
<protein>
    <submittedName>
        <fullName evidence="2">Uncharacterized protein</fullName>
    </submittedName>
</protein>
<sequence length="71" mass="7869">MPQLTKKENVIGSVGEEETQPLVAERRGRRTRRARRPRRHDASINSDARAHIGVAALPVSPAETEPPHVVL</sequence>
<gene>
    <name evidence="2" type="ORF">PARMNEM_LOCUS19065</name>
</gene>
<feature type="region of interest" description="Disordered" evidence="1">
    <location>
        <begin position="1"/>
        <end position="49"/>
    </location>
</feature>
<keyword evidence="3" id="KW-1185">Reference proteome</keyword>
<evidence type="ECO:0000313" key="3">
    <source>
        <dbReference type="Proteomes" id="UP001314205"/>
    </source>
</evidence>
<dbReference type="Proteomes" id="UP001314205">
    <property type="component" value="Unassembled WGS sequence"/>
</dbReference>
<dbReference type="EMBL" id="CAVLGL010000115">
    <property type="protein sequence ID" value="CAK1600288.1"/>
    <property type="molecule type" value="Genomic_DNA"/>
</dbReference>
<proteinExistence type="predicted"/>
<accession>A0AAV1LZ14</accession>